<feature type="region of interest" description="Disordered" evidence="1">
    <location>
        <begin position="1"/>
        <end position="25"/>
    </location>
</feature>
<dbReference type="InParanoid" id="A0A200Q3M6"/>
<accession>A0A200Q3M6</accession>
<evidence type="ECO:0000313" key="3">
    <source>
        <dbReference type="Proteomes" id="UP000195402"/>
    </source>
</evidence>
<proteinExistence type="predicted"/>
<keyword evidence="3" id="KW-1185">Reference proteome</keyword>
<evidence type="ECO:0000313" key="2">
    <source>
        <dbReference type="EMBL" id="OVA05069.1"/>
    </source>
</evidence>
<dbReference type="EMBL" id="MVGT01003194">
    <property type="protein sequence ID" value="OVA05069.1"/>
    <property type="molecule type" value="Genomic_DNA"/>
</dbReference>
<protein>
    <submittedName>
        <fullName evidence="2">Uncharacterized protein</fullName>
    </submittedName>
</protein>
<dbReference type="AlphaFoldDB" id="A0A200Q3M6"/>
<name>A0A200Q3M6_MACCD</name>
<sequence>MIVTLDVSDSSSNTSKSSDEEKDEMKAMTATLSQVFKNADSSNEYKESDEEVDLEELCANLFKKSMDLSKENKMLNEKISFMQMNRIKP</sequence>
<organism evidence="2 3">
    <name type="scientific">Macleaya cordata</name>
    <name type="common">Five-seeded plume-poppy</name>
    <name type="synonym">Bocconia cordata</name>
    <dbReference type="NCBI Taxonomy" id="56857"/>
    <lineage>
        <taxon>Eukaryota</taxon>
        <taxon>Viridiplantae</taxon>
        <taxon>Streptophyta</taxon>
        <taxon>Embryophyta</taxon>
        <taxon>Tracheophyta</taxon>
        <taxon>Spermatophyta</taxon>
        <taxon>Magnoliopsida</taxon>
        <taxon>Ranunculales</taxon>
        <taxon>Papaveraceae</taxon>
        <taxon>Papaveroideae</taxon>
        <taxon>Macleaya</taxon>
    </lineage>
</organism>
<reference evidence="2 3" key="1">
    <citation type="journal article" date="2017" name="Mol. Plant">
        <title>The Genome of Medicinal Plant Macleaya cordata Provides New Insights into Benzylisoquinoline Alkaloids Metabolism.</title>
        <authorList>
            <person name="Liu X."/>
            <person name="Liu Y."/>
            <person name="Huang P."/>
            <person name="Ma Y."/>
            <person name="Qing Z."/>
            <person name="Tang Q."/>
            <person name="Cao H."/>
            <person name="Cheng P."/>
            <person name="Zheng Y."/>
            <person name="Yuan Z."/>
            <person name="Zhou Y."/>
            <person name="Liu J."/>
            <person name="Tang Z."/>
            <person name="Zhuo Y."/>
            <person name="Zhang Y."/>
            <person name="Yu L."/>
            <person name="Huang J."/>
            <person name="Yang P."/>
            <person name="Peng Q."/>
            <person name="Zhang J."/>
            <person name="Jiang W."/>
            <person name="Zhang Z."/>
            <person name="Lin K."/>
            <person name="Ro D.K."/>
            <person name="Chen X."/>
            <person name="Xiong X."/>
            <person name="Shang Y."/>
            <person name="Huang S."/>
            <person name="Zeng J."/>
        </authorList>
    </citation>
    <scope>NUCLEOTIDE SEQUENCE [LARGE SCALE GENOMIC DNA]</scope>
    <source>
        <strain evidence="3">cv. BLH2017</strain>
        <tissue evidence="2">Root</tissue>
    </source>
</reference>
<comment type="caution">
    <text evidence="2">The sequence shown here is derived from an EMBL/GenBank/DDBJ whole genome shotgun (WGS) entry which is preliminary data.</text>
</comment>
<gene>
    <name evidence="2" type="ORF">BVC80_1211g148</name>
</gene>
<dbReference type="Proteomes" id="UP000195402">
    <property type="component" value="Unassembled WGS sequence"/>
</dbReference>
<evidence type="ECO:0000256" key="1">
    <source>
        <dbReference type="SAM" id="MobiDB-lite"/>
    </source>
</evidence>